<proteinExistence type="predicted"/>
<protein>
    <submittedName>
        <fullName evidence="1">Uncharacterized protein</fullName>
    </submittedName>
</protein>
<reference evidence="2" key="1">
    <citation type="submission" date="2014-09" db="EMBL/GenBank/DDBJ databases">
        <authorList>
            <person name="Mudge J."/>
            <person name="Ramaraj T."/>
            <person name="Lindquist I.E."/>
            <person name="Bharti A.K."/>
            <person name="Sundararajan A."/>
            <person name="Cameron C.T."/>
            <person name="Woodward J.E."/>
            <person name="May G.D."/>
            <person name="Brubaker C."/>
            <person name="Broadhvest J."/>
            <person name="Wilkins T.A."/>
        </authorList>
    </citation>
    <scope>NUCLEOTIDE SEQUENCE</scope>
    <source>
        <strain evidence="2">cv. AKA8401</strain>
    </source>
</reference>
<dbReference type="AlphaFoldDB" id="A0A0B0PXT0"/>
<keyword evidence="2" id="KW-1185">Reference proteome</keyword>
<name>A0A0B0PXT0_GOSAR</name>
<organism evidence="1 2">
    <name type="scientific">Gossypium arboreum</name>
    <name type="common">Tree cotton</name>
    <name type="synonym">Gossypium nanking</name>
    <dbReference type="NCBI Taxonomy" id="29729"/>
    <lineage>
        <taxon>Eukaryota</taxon>
        <taxon>Viridiplantae</taxon>
        <taxon>Streptophyta</taxon>
        <taxon>Embryophyta</taxon>
        <taxon>Tracheophyta</taxon>
        <taxon>Spermatophyta</taxon>
        <taxon>Magnoliopsida</taxon>
        <taxon>eudicotyledons</taxon>
        <taxon>Gunneridae</taxon>
        <taxon>Pentapetalae</taxon>
        <taxon>rosids</taxon>
        <taxon>malvids</taxon>
        <taxon>Malvales</taxon>
        <taxon>Malvaceae</taxon>
        <taxon>Malvoideae</taxon>
        <taxon>Gossypium</taxon>
    </lineage>
</organism>
<gene>
    <name evidence="1" type="ORF">F383_35738</name>
</gene>
<dbReference type="EMBL" id="KN448794">
    <property type="protein sequence ID" value="KHG29264.1"/>
    <property type="molecule type" value="Genomic_DNA"/>
</dbReference>
<evidence type="ECO:0000313" key="2">
    <source>
        <dbReference type="Proteomes" id="UP000032142"/>
    </source>
</evidence>
<dbReference type="Proteomes" id="UP000032142">
    <property type="component" value="Unassembled WGS sequence"/>
</dbReference>
<evidence type="ECO:0000313" key="1">
    <source>
        <dbReference type="EMBL" id="KHG29264.1"/>
    </source>
</evidence>
<sequence>MLDMASALIVSQCKTMLHMASVRELV</sequence>
<accession>A0A0B0PXT0</accession>